<dbReference type="AlphaFoldDB" id="A0A1C0Y6Q3"/>
<evidence type="ECO:0000313" key="9">
    <source>
        <dbReference type="Proteomes" id="UP000093199"/>
    </source>
</evidence>
<feature type="transmembrane region" description="Helical" evidence="6">
    <location>
        <begin position="18"/>
        <end position="41"/>
    </location>
</feature>
<dbReference type="Pfam" id="PF05425">
    <property type="entry name" value="CopD"/>
    <property type="match status" value="1"/>
</dbReference>
<dbReference type="STRING" id="33978.A6M13_05380"/>
<keyword evidence="5 6" id="KW-0472">Membrane</keyword>
<evidence type="ECO:0000259" key="7">
    <source>
        <dbReference type="Pfam" id="PF05425"/>
    </source>
</evidence>
<feature type="transmembrane region" description="Helical" evidence="6">
    <location>
        <begin position="121"/>
        <end position="141"/>
    </location>
</feature>
<organism evidence="8 9">
    <name type="scientific">Caryophanon tenue</name>
    <dbReference type="NCBI Taxonomy" id="33978"/>
    <lineage>
        <taxon>Bacteria</taxon>
        <taxon>Bacillati</taxon>
        <taxon>Bacillota</taxon>
        <taxon>Bacilli</taxon>
        <taxon>Bacillales</taxon>
        <taxon>Caryophanaceae</taxon>
        <taxon>Caryophanon</taxon>
    </lineage>
</organism>
<evidence type="ECO:0000256" key="4">
    <source>
        <dbReference type="ARBA" id="ARBA00022989"/>
    </source>
</evidence>
<dbReference type="PANTHER" id="PTHR34820">
    <property type="entry name" value="INNER MEMBRANE PROTEIN YEBZ"/>
    <property type="match status" value="1"/>
</dbReference>
<evidence type="ECO:0000256" key="6">
    <source>
        <dbReference type="SAM" id="Phobius"/>
    </source>
</evidence>
<sequence>MRLVPEQHRPAIYVPQKVLLISVLSVPILAFFPVLEITLYIAPRLGFFEALQIVLLTYTIGTAWDATLFISLILLFVITRTQQTKLLSFVGMMLTILLMLALAWSSHAAAMDKVLGVTSDMIHLIAMSVWVGILLVVGYFATNTQNWIAFLNWFTYTAIGCVATLAISGFLLMDILVDGYINAWMVDYGQGMLLKHLLVVPILLFAGASSLIARFKLSRNTDFNPLPWMRLEGLLLGVLLIVTGAFTQQPPPGHNVTTEALSPIFKWFHPDVVVEAGSSIGFVVNIQSVLFLFGSLLSIIALVGSFFLKKLPPAVSFIIGCIVVLCIYFLLMTTSVIRPPGFMGGGMGH</sequence>
<feature type="transmembrane region" description="Helical" evidence="6">
    <location>
        <begin position="315"/>
        <end position="337"/>
    </location>
</feature>
<dbReference type="PANTHER" id="PTHR34820:SF4">
    <property type="entry name" value="INNER MEMBRANE PROTEIN YEBZ"/>
    <property type="match status" value="1"/>
</dbReference>
<comment type="caution">
    <text evidence="8">The sequence shown here is derived from an EMBL/GenBank/DDBJ whole genome shotgun (WGS) entry which is preliminary data.</text>
</comment>
<name>A0A1C0Y6Q3_9BACL</name>
<keyword evidence="4 6" id="KW-1133">Transmembrane helix</keyword>
<feature type="transmembrane region" description="Helical" evidence="6">
    <location>
        <begin position="153"/>
        <end position="173"/>
    </location>
</feature>
<gene>
    <name evidence="8" type="ORF">A6M13_05380</name>
</gene>
<dbReference type="Proteomes" id="UP000093199">
    <property type="component" value="Unassembled WGS sequence"/>
</dbReference>
<comment type="subcellular location">
    <subcellularLocation>
        <location evidence="1">Cell membrane</location>
        <topology evidence="1">Multi-pass membrane protein</topology>
    </subcellularLocation>
</comment>
<dbReference type="InterPro" id="IPR032694">
    <property type="entry name" value="CopC/D"/>
</dbReference>
<feature type="transmembrane region" description="Helical" evidence="6">
    <location>
        <begin position="193"/>
        <end position="215"/>
    </location>
</feature>
<evidence type="ECO:0000256" key="2">
    <source>
        <dbReference type="ARBA" id="ARBA00022475"/>
    </source>
</evidence>
<keyword evidence="2" id="KW-1003">Cell membrane</keyword>
<dbReference type="GO" id="GO:0005886">
    <property type="term" value="C:plasma membrane"/>
    <property type="evidence" value="ECO:0007669"/>
    <property type="project" value="UniProtKB-SubCell"/>
</dbReference>
<dbReference type="EMBL" id="MASJ01000039">
    <property type="protein sequence ID" value="OCS82831.1"/>
    <property type="molecule type" value="Genomic_DNA"/>
</dbReference>
<feature type="domain" description="Copper resistance protein D" evidence="7">
    <location>
        <begin position="149"/>
        <end position="245"/>
    </location>
</feature>
<evidence type="ECO:0000256" key="5">
    <source>
        <dbReference type="ARBA" id="ARBA00023136"/>
    </source>
</evidence>
<dbReference type="GO" id="GO:0006825">
    <property type="term" value="P:copper ion transport"/>
    <property type="evidence" value="ECO:0007669"/>
    <property type="project" value="InterPro"/>
</dbReference>
<feature type="transmembrane region" description="Helical" evidence="6">
    <location>
        <begin position="227"/>
        <end position="246"/>
    </location>
</feature>
<keyword evidence="9" id="KW-1185">Reference proteome</keyword>
<feature type="transmembrane region" description="Helical" evidence="6">
    <location>
        <begin position="53"/>
        <end position="79"/>
    </location>
</feature>
<keyword evidence="3 6" id="KW-0812">Transmembrane</keyword>
<evidence type="ECO:0000256" key="1">
    <source>
        <dbReference type="ARBA" id="ARBA00004651"/>
    </source>
</evidence>
<reference evidence="8 9" key="1">
    <citation type="submission" date="2016-07" db="EMBL/GenBank/DDBJ databases">
        <title>Caryophanon tenue genome sequencing.</title>
        <authorList>
            <person name="Verma A."/>
            <person name="Pal Y."/>
            <person name="Krishnamurthi S."/>
        </authorList>
    </citation>
    <scope>NUCLEOTIDE SEQUENCE [LARGE SCALE GENOMIC DNA]</scope>
    <source>
        <strain evidence="8 9">DSM 14152</strain>
    </source>
</reference>
<feature type="transmembrane region" description="Helical" evidence="6">
    <location>
        <begin position="289"/>
        <end position="308"/>
    </location>
</feature>
<dbReference type="InterPro" id="IPR008457">
    <property type="entry name" value="Cu-R_CopD_dom"/>
</dbReference>
<evidence type="ECO:0000313" key="8">
    <source>
        <dbReference type="EMBL" id="OCS82831.1"/>
    </source>
</evidence>
<proteinExistence type="predicted"/>
<evidence type="ECO:0000256" key="3">
    <source>
        <dbReference type="ARBA" id="ARBA00022692"/>
    </source>
</evidence>
<protein>
    <recommendedName>
        <fullName evidence="7">Copper resistance protein D domain-containing protein</fullName>
    </recommendedName>
</protein>
<accession>A0A1C0Y6Q3</accession>
<feature type="transmembrane region" description="Helical" evidence="6">
    <location>
        <begin position="86"/>
        <end position="109"/>
    </location>
</feature>